<evidence type="ECO:0000313" key="2">
    <source>
        <dbReference type="EMBL" id="AGI69557.1"/>
    </source>
</evidence>
<evidence type="ECO:0000313" key="3">
    <source>
        <dbReference type="Proteomes" id="UP000005307"/>
    </source>
</evidence>
<dbReference type="GO" id="GO:0005886">
    <property type="term" value="C:plasma membrane"/>
    <property type="evidence" value="ECO:0007669"/>
    <property type="project" value="TreeGrafter"/>
</dbReference>
<reference evidence="2 3" key="1">
    <citation type="journal article" date="2013" name="PLoS ONE">
        <title>Poles Apart: Arctic and Antarctic Octadecabacter strains Share High Genome Plasticity and a New Type of Xanthorhodopsin.</title>
        <authorList>
            <person name="Vollmers J."/>
            <person name="Voget S."/>
            <person name="Dietrich S."/>
            <person name="Gollnow K."/>
            <person name="Smits M."/>
            <person name="Meyer K."/>
            <person name="Brinkhoff T."/>
            <person name="Simon M."/>
            <person name="Daniel R."/>
        </authorList>
    </citation>
    <scope>NUCLEOTIDE SEQUENCE [LARGE SCALE GENOMIC DNA]</scope>
    <source>
        <strain evidence="2 3">307</strain>
    </source>
</reference>
<sequence length="184" mass="19728">MNALKFSGRGGRHEYWNFILFLFIASCILVVINSVVFGPAVETEMRISIDSNGQRTEGIVTTQSYNGGILGTGFFVLTLLPSVSAAVRRLHDIDRSGFYLLTPFAGFATFAVIGMIFSQQTAIDRAFLPAGADDVFISMPSSIPAYLLGGAIALGGIIVTLIWLARASQANDNRFGPNPNEASS</sequence>
<dbReference type="KEGG" id="oat:OAN307_c41590"/>
<dbReference type="Proteomes" id="UP000005307">
    <property type="component" value="Chromosome"/>
</dbReference>
<proteinExistence type="predicted"/>
<feature type="transmembrane region" description="Helical" evidence="1">
    <location>
        <begin position="15"/>
        <end position="36"/>
    </location>
</feature>
<dbReference type="PANTHER" id="PTHR34980">
    <property type="entry name" value="INNER MEMBRANE PROTEIN-RELATED-RELATED"/>
    <property type="match status" value="1"/>
</dbReference>
<dbReference type="PROSITE" id="PS51257">
    <property type="entry name" value="PROKAR_LIPOPROTEIN"/>
    <property type="match status" value="1"/>
</dbReference>
<dbReference type="STRING" id="391626.OAN307_c41590"/>
<dbReference type="eggNOG" id="COG3152">
    <property type="taxonomic scope" value="Bacteria"/>
</dbReference>
<keyword evidence="1" id="KW-0472">Membrane</keyword>
<organism evidence="2 3">
    <name type="scientific">Octadecabacter antarcticus 307</name>
    <dbReference type="NCBI Taxonomy" id="391626"/>
    <lineage>
        <taxon>Bacteria</taxon>
        <taxon>Pseudomonadati</taxon>
        <taxon>Pseudomonadota</taxon>
        <taxon>Alphaproteobacteria</taxon>
        <taxon>Rhodobacterales</taxon>
        <taxon>Roseobacteraceae</taxon>
        <taxon>Octadecabacter</taxon>
    </lineage>
</organism>
<feature type="transmembrane region" description="Helical" evidence="1">
    <location>
        <begin position="143"/>
        <end position="165"/>
    </location>
</feature>
<keyword evidence="1" id="KW-1133">Transmembrane helix</keyword>
<keyword evidence="1" id="KW-0812">Transmembrane</keyword>
<gene>
    <name evidence="2" type="ORF">OAN307_c41590</name>
</gene>
<accession>M9RBL0</accession>
<name>M9RBL0_9RHOB</name>
<dbReference type="EMBL" id="CP003740">
    <property type="protein sequence ID" value="AGI69557.1"/>
    <property type="molecule type" value="Genomic_DNA"/>
</dbReference>
<protein>
    <submittedName>
        <fullName evidence="2">DUF805 family protein</fullName>
    </submittedName>
</protein>
<dbReference type="Pfam" id="PF05656">
    <property type="entry name" value="DUF805"/>
    <property type="match status" value="1"/>
</dbReference>
<keyword evidence="3" id="KW-1185">Reference proteome</keyword>
<dbReference type="PANTHER" id="PTHR34980:SF2">
    <property type="entry name" value="INNER MEMBRANE PROTEIN YHAH-RELATED"/>
    <property type="match status" value="1"/>
</dbReference>
<dbReference type="AlphaFoldDB" id="M9RBL0"/>
<evidence type="ECO:0000256" key="1">
    <source>
        <dbReference type="SAM" id="Phobius"/>
    </source>
</evidence>
<dbReference type="InterPro" id="IPR008523">
    <property type="entry name" value="DUF805"/>
</dbReference>
<feature type="transmembrane region" description="Helical" evidence="1">
    <location>
        <begin position="99"/>
        <end position="123"/>
    </location>
</feature>
<dbReference type="HOGENOM" id="CLU_093674_0_1_5"/>